<feature type="compositionally biased region" description="Polar residues" evidence="1">
    <location>
        <begin position="53"/>
        <end position="63"/>
    </location>
</feature>
<feature type="region of interest" description="Disordered" evidence="1">
    <location>
        <begin position="46"/>
        <end position="75"/>
    </location>
</feature>
<dbReference type="AlphaFoldDB" id="A0A8J4VJN1"/>
<sequence>MARDEDSDQYQLGLAGTDTLRSTPWQACKGSSSLCNFPPTQVLSSVPLPNHPTVPSSPGSSSELRAKPRKRLSQKSEVKALQNTNYKASLFSYILLLPPSPGNDIPNLTQILLLSLHFKNSLTLSLLLYNGYHSPKPNQRKKIPIHIDPLSTTPLLRIPDLHQHQIKSLPSLLYFHRLRLGKNDGVSAAAAVAVINADPNSPRIDWKLCKGTVAVDFIPCLEGAETYGAP</sequence>
<reference evidence="2" key="1">
    <citation type="submission" date="2020-03" db="EMBL/GenBank/DDBJ databases">
        <title>Castanea mollissima Vanexum genome sequencing.</title>
        <authorList>
            <person name="Staton M."/>
        </authorList>
    </citation>
    <scope>NUCLEOTIDE SEQUENCE</scope>
    <source>
        <tissue evidence="2">Leaf</tissue>
    </source>
</reference>
<evidence type="ECO:0000313" key="2">
    <source>
        <dbReference type="EMBL" id="KAF3951944.1"/>
    </source>
</evidence>
<gene>
    <name evidence="2" type="ORF">CMV_022451</name>
</gene>
<evidence type="ECO:0000256" key="1">
    <source>
        <dbReference type="SAM" id="MobiDB-lite"/>
    </source>
</evidence>
<organism evidence="2 3">
    <name type="scientific">Castanea mollissima</name>
    <name type="common">Chinese chestnut</name>
    <dbReference type="NCBI Taxonomy" id="60419"/>
    <lineage>
        <taxon>Eukaryota</taxon>
        <taxon>Viridiplantae</taxon>
        <taxon>Streptophyta</taxon>
        <taxon>Embryophyta</taxon>
        <taxon>Tracheophyta</taxon>
        <taxon>Spermatophyta</taxon>
        <taxon>Magnoliopsida</taxon>
        <taxon>eudicotyledons</taxon>
        <taxon>Gunneridae</taxon>
        <taxon>Pentapetalae</taxon>
        <taxon>rosids</taxon>
        <taxon>fabids</taxon>
        <taxon>Fagales</taxon>
        <taxon>Fagaceae</taxon>
        <taxon>Castanea</taxon>
    </lineage>
</organism>
<accession>A0A8J4VJN1</accession>
<dbReference type="EMBL" id="JRKL02004704">
    <property type="protein sequence ID" value="KAF3951944.1"/>
    <property type="molecule type" value="Genomic_DNA"/>
</dbReference>
<dbReference type="Proteomes" id="UP000737018">
    <property type="component" value="Unassembled WGS sequence"/>
</dbReference>
<proteinExistence type="predicted"/>
<evidence type="ECO:0000313" key="3">
    <source>
        <dbReference type="Proteomes" id="UP000737018"/>
    </source>
</evidence>
<comment type="caution">
    <text evidence="2">The sequence shown here is derived from an EMBL/GenBank/DDBJ whole genome shotgun (WGS) entry which is preliminary data.</text>
</comment>
<keyword evidence="3" id="KW-1185">Reference proteome</keyword>
<name>A0A8J4VJN1_9ROSI</name>
<protein>
    <submittedName>
        <fullName evidence="2">Uncharacterized protein</fullName>
    </submittedName>
</protein>